<dbReference type="OrthoDB" id="9762378at2"/>
<feature type="domain" description="Methylmalonyl-CoA mutase alpha/beta chain catalytic" evidence="1">
    <location>
        <begin position="67"/>
        <end position="448"/>
    </location>
</feature>
<dbReference type="InterPro" id="IPR006099">
    <property type="entry name" value="MeMalonylCoA_mutase_a/b_cat"/>
</dbReference>
<dbReference type="PANTHER" id="PTHR48101">
    <property type="entry name" value="METHYLMALONYL-COA MUTASE, MITOCHONDRIAL-RELATED"/>
    <property type="match status" value="1"/>
</dbReference>
<dbReference type="EMBL" id="CP018171">
    <property type="protein sequence ID" value="APH71492.1"/>
    <property type="molecule type" value="Genomic_DNA"/>
</dbReference>
<protein>
    <submittedName>
        <fullName evidence="2">Methylmalonyl-CoA mutase</fullName>
    </submittedName>
</protein>
<dbReference type="KEGG" id="meso:BSQ44_09000"/>
<dbReference type="Gene3D" id="3.20.20.240">
    <property type="entry name" value="Methylmalonyl-CoA mutase"/>
    <property type="match status" value="1"/>
</dbReference>
<dbReference type="AlphaFoldDB" id="A0A1L3SQB9"/>
<dbReference type="GO" id="GO:0031419">
    <property type="term" value="F:cobalamin binding"/>
    <property type="evidence" value="ECO:0007669"/>
    <property type="project" value="InterPro"/>
</dbReference>
<dbReference type="GO" id="GO:0016866">
    <property type="term" value="F:intramolecular transferase activity"/>
    <property type="evidence" value="ECO:0007669"/>
    <property type="project" value="InterPro"/>
</dbReference>
<dbReference type="InterPro" id="IPR016176">
    <property type="entry name" value="Cbl-dep_enz_cat"/>
</dbReference>
<sequence length="479" mass="51326">MTPDLLREAVFPPGDETKWRALAARALKGADYDDTLVSRTGDGIRIEPIYARSPQPMPISRHDKAGSWKIVQRVDDTDPARANRQALDDLAGGATGLSIVFEGAPNAFGHGLPASAEALASALADIPLNRLDIRIDAHPLSRVSAEWLVALLGKRHADPARINLCFGIDPAASFAGTGRLRMSIEALKASMPQSLSHFFALGIPSVLLEADGRVCHNAGATEAQELGFVIASAVSHMRMFEAARQPLVYAAPHVGFAVAANQDQYLTIAKLRAARRLWSRIQEVCSIEPSVGTIHAETSWRMLTRRDPETNILRSTIAVFAAAVGGADSISVLPHTLAHGLPDGFARRVARNTQLVLSQESNVGFVNDPASGSGGIAHLTETLCEEAWNEFRRIEEEGGILDSLSAGKFQSRVVAAREALTRRYEDGSRTIVGTTLFPSDKERPVRTLPAAAPAPVEDGVANCERLAPVRIDETLGAGA</sequence>
<dbReference type="RefSeq" id="WP_072603206.1">
    <property type="nucleotide sequence ID" value="NZ_CP018171.1"/>
</dbReference>
<keyword evidence="3" id="KW-1185">Reference proteome</keyword>
<accession>A0A1L3SQB9</accession>
<proteinExistence type="predicted"/>
<dbReference type="Proteomes" id="UP000182840">
    <property type="component" value="Chromosome"/>
</dbReference>
<reference evidence="3" key="1">
    <citation type="submission" date="2016-11" db="EMBL/GenBank/DDBJ databases">
        <title>Mesorhizobium oceanicum sp. nov., isolated from deep seawater in South China Sea.</title>
        <authorList>
            <person name="Fu G.-Y."/>
        </authorList>
    </citation>
    <scope>NUCLEOTIDE SEQUENCE [LARGE SCALE GENOMIC DNA]</scope>
    <source>
        <strain evidence="3">B7</strain>
    </source>
</reference>
<name>A0A1L3SQB9_9HYPH</name>
<dbReference type="Pfam" id="PF01642">
    <property type="entry name" value="MM_CoA_mutase"/>
    <property type="match status" value="1"/>
</dbReference>
<dbReference type="STRING" id="1670800.BSQ44_09000"/>
<evidence type="ECO:0000313" key="2">
    <source>
        <dbReference type="EMBL" id="APH71492.1"/>
    </source>
</evidence>
<evidence type="ECO:0000259" key="1">
    <source>
        <dbReference type="Pfam" id="PF01642"/>
    </source>
</evidence>
<gene>
    <name evidence="2" type="ORF">BSQ44_09000</name>
</gene>
<evidence type="ECO:0000313" key="3">
    <source>
        <dbReference type="Proteomes" id="UP000182840"/>
    </source>
</evidence>
<dbReference type="SUPFAM" id="SSF51703">
    <property type="entry name" value="Cobalamin (vitamin B12)-dependent enzymes"/>
    <property type="match status" value="1"/>
</dbReference>
<organism evidence="2 3">
    <name type="scientific">Aquibium oceanicum</name>
    <dbReference type="NCBI Taxonomy" id="1670800"/>
    <lineage>
        <taxon>Bacteria</taxon>
        <taxon>Pseudomonadati</taxon>
        <taxon>Pseudomonadota</taxon>
        <taxon>Alphaproteobacteria</taxon>
        <taxon>Hyphomicrobiales</taxon>
        <taxon>Phyllobacteriaceae</taxon>
        <taxon>Aquibium</taxon>
    </lineage>
</organism>